<protein>
    <submittedName>
        <fullName evidence="1">Uncharacterized protein</fullName>
    </submittedName>
</protein>
<comment type="caution">
    <text evidence="1">The sequence shown here is derived from an EMBL/GenBank/DDBJ whole genome shotgun (WGS) entry which is preliminary data.</text>
</comment>
<reference evidence="2" key="1">
    <citation type="journal article" date="2021" name="Science">
        <title>Hunting the eagle killer: A cyanobacterial neurotoxin causes vacuolar myelinopathy.</title>
        <authorList>
            <person name="Breinlinger S."/>
            <person name="Phillips T.J."/>
            <person name="Haram B.N."/>
            <person name="Mares J."/>
            <person name="Martinez Yerena J.A."/>
            <person name="Hrouzek P."/>
            <person name="Sobotka R."/>
            <person name="Henderson W.M."/>
            <person name="Schmieder P."/>
            <person name="Williams S.M."/>
            <person name="Lauderdale J.D."/>
            <person name="Wilde H.D."/>
            <person name="Gerrin W."/>
            <person name="Kust A."/>
            <person name="Washington J.W."/>
            <person name="Wagner C."/>
            <person name="Geier B."/>
            <person name="Liebeke M."/>
            <person name="Enke H."/>
            <person name="Niedermeyer T.H.J."/>
            <person name="Wilde S.B."/>
        </authorList>
    </citation>
    <scope>NUCLEOTIDE SEQUENCE [LARGE SCALE GENOMIC DNA]</scope>
    <source>
        <strain evidence="2">Thurmond2011</strain>
    </source>
</reference>
<accession>A0AAP5IFJ1</accession>
<organism evidence="1 2">
    <name type="scientific">Aetokthonos hydrillicola Thurmond2011</name>
    <dbReference type="NCBI Taxonomy" id="2712845"/>
    <lineage>
        <taxon>Bacteria</taxon>
        <taxon>Bacillati</taxon>
        <taxon>Cyanobacteriota</taxon>
        <taxon>Cyanophyceae</taxon>
        <taxon>Nostocales</taxon>
        <taxon>Hapalosiphonaceae</taxon>
        <taxon>Aetokthonos</taxon>
    </lineage>
</organism>
<dbReference type="Proteomes" id="UP000667802">
    <property type="component" value="Unassembled WGS sequence"/>
</dbReference>
<keyword evidence="2" id="KW-1185">Reference proteome</keyword>
<dbReference type="AlphaFoldDB" id="A0AAP5IFJ1"/>
<dbReference type="RefSeq" id="WP_208345543.1">
    <property type="nucleotide sequence ID" value="NZ_CAWQFN010000690.1"/>
</dbReference>
<evidence type="ECO:0000313" key="2">
    <source>
        <dbReference type="Proteomes" id="UP000667802"/>
    </source>
</evidence>
<gene>
    <name evidence="1" type="ORF">G7B40_039930</name>
</gene>
<dbReference type="EMBL" id="JAALHA020000037">
    <property type="protein sequence ID" value="MDR9900661.1"/>
    <property type="molecule type" value="Genomic_DNA"/>
</dbReference>
<evidence type="ECO:0000313" key="1">
    <source>
        <dbReference type="EMBL" id="MDR9900661.1"/>
    </source>
</evidence>
<name>A0AAP5IFJ1_9CYAN</name>
<proteinExistence type="predicted"/>
<sequence>MSQIGDRIEQLRGDSAWKELKLSNKALVLLKEYLDLLEQLQAHEEDIHNLRSDAAWKNLSFVEKLIYIIEEYFSLYENDASNKQLKIVPGTISELVRQNYWELIKSIVEIARGNKPTEADLHRISVQLGMNFNEVKALADSSFPTGDQET</sequence>